<evidence type="ECO:0000256" key="7">
    <source>
        <dbReference type="ARBA" id="ARBA00022958"/>
    </source>
</evidence>
<evidence type="ECO:0000256" key="1">
    <source>
        <dbReference type="ARBA" id="ARBA00000013"/>
    </source>
</evidence>
<evidence type="ECO:0000256" key="4">
    <source>
        <dbReference type="ARBA" id="ARBA00022723"/>
    </source>
</evidence>
<dbReference type="PANTHER" id="PTHR13232">
    <property type="entry name" value="NAD(P)H-HYDRATE EPIMERASE"/>
    <property type="match status" value="1"/>
</dbReference>
<dbReference type="HAMAP" id="MF_01966">
    <property type="entry name" value="NADHX_epimerase"/>
    <property type="match status" value="1"/>
</dbReference>
<feature type="transmembrane region" description="Helical" evidence="11">
    <location>
        <begin position="7"/>
        <end position="26"/>
    </location>
</feature>
<keyword evidence="4 10" id="KW-0479">Metal-binding</keyword>
<evidence type="ECO:0000256" key="6">
    <source>
        <dbReference type="ARBA" id="ARBA00022857"/>
    </source>
</evidence>
<dbReference type="SUPFAM" id="SSF64153">
    <property type="entry name" value="YjeF N-terminal domain-like"/>
    <property type="match status" value="1"/>
</dbReference>
<evidence type="ECO:0000313" key="14">
    <source>
        <dbReference type="Proteomes" id="UP001642540"/>
    </source>
</evidence>
<dbReference type="EMBL" id="CAXLJM020000004">
    <property type="protein sequence ID" value="CAL8069745.1"/>
    <property type="molecule type" value="Genomic_DNA"/>
</dbReference>
<accession>A0ABP1PK37</accession>
<sequence length="311" mass="34156">MAVTGKIVILIVFVVGIIFQSPQMILRPGLLRALINNFTEGAFNIPLRISKHGHSHKSFLRGDPTSVMDNIPPEASKVKYLNQDEAIQVDVDLLKDYKFGVDTQLMELAGLSVATAVAKVYESKKAEHVLVVAGPGNNGGDGFVVARHLKMFGFENVTLLVARKPTKEGFLNLIYQAEHNQVMVSYDASSYRDHSATLIVDALFGFSFKPPVRPDYQPLMDILVSSSAKLVPVVAVDIPSGWDVENGPPTDDSIRYMPDMLVSLTAPKLCANHFQGSYHFLGGRFVPKTLADKYALNLPPYPGTECVVRLK</sequence>
<comment type="function">
    <text evidence="10">Catalyzes the epimerization of the S- and R-forms of NAD(P)HX, a damaged form of NAD(P)H that is a result of enzymatic or heat-dependent hydration. This is a prerequisite for the S-specific NAD(P)H-hydrate dehydratase to allow the repair of both epimers of NAD(P)HX.</text>
</comment>
<proteinExistence type="inferred from homology"/>
<evidence type="ECO:0000256" key="3">
    <source>
        <dbReference type="ARBA" id="ARBA00012228"/>
    </source>
</evidence>
<dbReference type="EC" id="5.1.99.6" evidence="3 10"/>
<evidence type="ECO:0000256" key="9">
    <source>
        <dbReference type="ARBA" id="ARBA00023235"/>
    </source>
</evidence>
<feature type="binding site" evidence="10">
    <location>
        <begin position="205"/>
        <end position="211"/>
    </location>
    <ligand>
        <name>(6S)-NADPHX</name>
        <dbReference type="ChEBI" id="CHEBI:64076"/>
    </ligand>
</feature>
<keyword evidence="11" id="KW-0472">Membrane</keyword>
<comment type="caution">
    <text evidence="13">The sequence shown here is derived from an EMBL/GenBank/DDBJ whole genome shotgun (WGS) entry which is preliminary data.</text>
</comment>
<feature type="binding site" evidence="10">
    <location>
        <position position="138"/>
    </location>
    <ligand>
        <name>K(+)</name>
        <dbReference type="ChEBI" id="CHEBI:29103"/>
    </ligand>
</feature>
<evidence type="ECO:0000256" key="5">
    <source>
        <dbReference type="ARBA" id="ARBA00022741"/>
    </source>
</evidence>
<feature type="domain" description="YjeF N-terminal" evidence="12">
    <location>
        <begin position="86"/>
        <end position="298"/>
    </location>
</feature>
<dbReference type="Proteomes" id="UP001642540">
    <property type="component" value="Unassembled WGS sequence"/>
</dbReference>
<organism evidence="13 14">
    <name type="scientific">Orchesella dallaii</name>
    <dbReference type="NCBI Taxonomy" id="48710"/>
    <lineage>
        <taxon>Eukaryota</taxon>
        <taxon>Metazoa</taxon>
        <taxon>Ecdysozoa</taxon>
        <taxon>Arthropoda</taxon>
        <taxon>Hexapoda</taxon>
        <taxon>Collembola</taxon>
        <taxon>Entomobryomorpha</taxon>
        <taxon>Entomobryoidea</taxon>
        <taxon>Orchesellidae</taxon>
        <taxon>Orchesellinae</taxon>
        <taxon>Orchesella</taxon>
    </lineage>
</organism>
<feature type="binding site" evidence="10">
    <location>
        <begin position="137"/>
        <end position="141"/>
    </location>
    <ligand>
        <name>(6S)-NADPHX</name>
        <dbReference type="ChEBI" id="CHEBI:64076"/>
    </ligand>
</feature>
<keyword evidence="5 10" id="KW-0547">Nucleotide-binding</keyword>
<evidence type="ECO:0000256" key="10">
    <source>
        <dbReference type="HAMAP-Rule" id="MF_03159"/>
    </source>
</evidence>
<comment type="similarity">
    <text evidence="10">Belongs to the NnrE/AIBP family.</text>
</comment>
<name>A0ABP1PK37_9HEXA</name>
<feature type="binding site" evidence="10">
    <location>
        <position position="216"/>
    </location>
    <ligand>
        <name>(6S)-NADPHX</name>
        <dbReference type="ChEBI" id="CHEBI:64076"/>
    </ligand>
</feature>
<dbReference type="InterPro" id="IPR036652">
    <property type="entry name" value="YjeF_N_dom_sf"/>
</dbReference>
<evidence type="ECO:0000256" key="11">
    <source>
        <dbReference type="SAM" id="Phobius"/>
    </source>
</evidence>
<keyword evidence="9 10" id="KW-0413">Isomerase</keyword>
<keyword evidence="6" id="KW-0521">NADP</keyword>
<feature type="binding site" evidence="10">
    <location>
        <position position="237"/>
    </location>
    <ligand>
        <name>(6S)-NADPHX</name>
        <dbReference type="ChEBI" id="CHEBI:64076"/>
    </ligand>
</feature>
<feature type="binding site" evidence="10">
    <location>
        <position position="201"/>
    </location>
    <ligand>
        <name>K(+)</name>
        <dbReference type="ChEBI" id="CHEBI:29103"/>
    </ligand>
</feature>
<keyword evidence="14" id="KW-1185">Reference proteome</keyword>
<feature type="binding site" evidence="10">
    <location>
        <position position="240"/>
    </location>
    <ligand>
        <name>K(+)</name>
        <dbReference type="ChEBI" id="CHEBI:29103"/>
    </ligand>
</feature>
<evidence type="ECO:0000259" key="12">
    <source>
        <dbReference type="PROSITE" id="PS51385"/>
    </source>
</evidence>
<gene>
    <name evidence="13" type="ORF">ODALV1_LOCUS922</name>
</gene>
<dbReference type="PROSITE" id="PS51385">
    <property type="entry name" value="YJEF_N"/>
    <property type="match status" value="1"/>
</dbReference>
<comment type="catalytic activity">
    <reaction evidence="1 10">
        <text>(6R)-NADHX = (6S)-NADHX</text>
        <dbReference type="Rhea" id="RHEA:32215"/>
        <dbReference type="ChEBI" id="CHEBI:64074"/>
        <dbReference type="ChEBI" id="CHEBI:64075"/>
        <dbReference type="EC" id="5.1.99.6"/>
    </reaction>
</comment>
<keyword evidence="11" id="KW-0812">Transmembrane</keyword>
<reference evidence="13 14" key="1">
    <citation type="submission" date="2024-08" db="EMBL/GenBank/DDBJ databases">
        <authorList>
            <person name="Cucini C."/>
            <person name="Frati F."/>
        </authorList>
    </citation>
    <scope>NUCLEOTIDE SEQUENCE [LARGE SCALE GENOMIC DNA]</scope>
</reference>
<dbReference type="Gene3D" id="3.40.50.10260">
    <property type="entry name" value="YjeF N-terminal domain"/>
    <property type="match status" value="1"/>
</dbReference>
<comment type="catalytic activity">
    <reaction evidence="2 10">
        <text>(6R)-NADPHX = (6S)-NADPHX</text>
        <dbReference type="Rhea" id="RHEA:32227"/>
        <dbReference type="ChEBI" id="CHEBI:64076"/>
        <dbReference type="ChEBI" id="CHEBI:64077"/>
        <dbReference type="EC" id="5.1.99.6"/>
    </reaction>
</comment>
<dbReference type="InterPro" id="IPR004443">
    <property type="entry name" value="YjeF_N_dom"/>
</dbReference>
<comment type="cofactor">
    <cofactor evidence="10">
        <name>K(+)</name>
        <dbReference type="ChEBI" id="CHEBI:29103"/>
    </cofactor>
    <text evidence="10">Binds 1 potassium ion per subunit.</text>
</comment>
<keyword evidence="8 10" id="KW-0520">NAD</keyword>
<evidence type="ECO:0000313" key="13">
    <source>
        <dbReference type="EMBL" id="CAL8069745.1"/>
    </source>
</evidence>
<evidence type="ECO:0000256" key="8">
    <source>
        <dbReference type="ARBA" id="ARBA00023027"/>
    </source>
</evidence>
<keyword evidence="7 10" id="KW-0630">Potassium</keyword>
<evidence type="ECO:0000256" key="2">
    <source>
        <dbReference type="ARBA" id="ARBA00000909"/>
    </source>
</evidence>
<dbReference type="Pfam" id="PF03853">
    <property type="entry name" value="YjeF_N"/>
    <property type="match status" value="1"/>
</dbReference>
<keyword evidence="11" id="KW-1133">Transmembrane helix</keyword>
<protein>
    <recommendedName>
        <fullName evidence="3 10">NAD(P)H-hydrate epimerase</fullName>
        <ecNumber evidence="3 10">5.1.99.6</ecNumber>
    </recommendedName>
    <alternativeName>
        <fullName evidence="10">NAD(P)HX epimerase</fullName>
    </alternativeName>
</protein>
<dbReference type="PANTHER" id="PTHR13232:SF10">
    <property type="entry name" value="NAD(P)H-HYDRATE EPIMERASE"/>
    <property type="match status" value="1"/>
</dbReference>
<dbReference type="NCBIfam" id="TIGR00197">
    <property type="entry name" value="yjeF_nterm"/>
    <property type="match status" value="1"/>
</dbReference>
<dbReference type="InterPro" id="IPR032976">
    <property type="entry name" value="YJEFN_prot_NAXE-like"/>
</dbReference>